<reference evidence="1 2" key="1">
    <citation type="submission" date="2016-10" db="EMBL/GenBank/DDBJ databases">
        <authorList>
            <person name="de Groot N.N."/>
        </authorList>
    </citation>
    <scope>NUCLEOTIDE SEQUENCE [LARGE SCALE GENOMIC DNA]</scope>
    <source>
        <strain evidence="1 2">CGMCC 4.7037</strain>
    </source>
</reference>
<dbReference type="Proteomes" id="UP000236732">
    <property type="component" value="Unassembled WGS sequence"/>
</dbReference>
<gene>
    <name evidence="1" type="ORF">SAMN05444920_114213</name>
</gene>
<dbReference type="AlphaFoldDB" id="A0A1H6EQ16"/>
<protein>
    <submittedName>
        <fullName evidence="1">Uncharacterized protein</fullName>
    </submittedName>
</protein>
<evidence type="ECO:0000313" key="2">
    <source>
        <dbReference type="Proteomes" id="UP000236732"/>
    </source>
</evidence>
<keyword evidence="2" id="KW-1185">Reference proteome</keyword>
<organism evidence="1 2">
    <name type="scientific">Nonomuraea solani</name>
    <dbReference type="NCBI Taxonomy" id="1144553"/>
    <lineage>
        <taxon>Bacteria</taxon>
        <taxon>Bacillati</taxon>
        <taxon>Actinomycetota</taxon>
        <taxon>Actinomycetes</taxon>
        <taxon>Streptosporangiales</taxon>
        <taxon>Streptosporangiaceae</taxon>
        <taxon>Nonomuraea</taxon>
    </lineage>
</organism>
<name>A0A1H6EQ16_9ACTN</name>
<accession>A0A1H6EQ16</accession>
<proteinExistence type="predicted"/>
<dbReference type="EMBL" id="FNVT01000014">
    <property type="protein sequence ID" value="SEG99937.1"/>
    <property type="molecule type" value="Genomic_DNA"/>
</dbReference>
<evidence type="ECO:0000313" key="1">
    <source>
        <dbReference type="EMBL" id="SEG99937.1"/>
    </source>
</evidence>
<sequence>MDFTSAPGARPPHVCTIMMRRTSLADHIVMADSVPAVTAGLQAGGRVGPARARERIQVAG</sequence>